<feature type="non-terminal residue" evidence="1">
    <location>
        <position position="205"/>
    </location>
</feature>
<dbReference type="Proteomes" id="UP000266841">
    <property type="component" value="Unassembled WGS sequence"/>
</dbReference>
<sequence length="205" mass="22780">MASDNAAESLTAKELKEAQNEIKSRLPSGTYVSFQGTFITRARIRLTRRIGGETLQTFYSPPLQWYFDNDDIIGMLHRVLDILSEVDFDVLTEMPTEAISVHIDTVDDTLLPSNEVRSLNRSVRGVIAKLARETRGSGKLCDSVIEEMALALRGGSNANSARSEMKTLVLQGCFVEAQPFFQELDQFAIQTFSSMMAGDKTDNFA</sequence>
<accession>K0THU5</accession>
<dbReference type="AlphaFoldDB" id="K0THU5"/>
<protein>
    <submittedName>
        <fullName evidence="1">Uncharacterized protein</fullName>
    </submittedName>
</protein>
<name>K0THU5_THAOC</name>
<reference evidence="1 2" key="1">
    <citation type="journal article" date="2012" name="Genome Biol.">
        <title>Genome and low-iron response of an oceanic diatom adapted to chronic iron limitation.</title>
        <authorList>
            <person name="Lommer M."/>
            <person name="Specht M."/>
            <person name="Roy A.S."/>
            <person name="Kraemer L."/>
            <person name="Andreson R."/>
            <person name="Gutowska M.A."/>
            <person name="Wolf J."/>
            <person name="Bergner S.V."/>
            <person name="Schilhabel M.B."/>
            <person name="Klostermeier U.C."/>
            <person name="Beiko R.G."/>
            <person name="Rosenstiel P."/>
            <person name="Hippler M."/>
            <person name="Laroche J."/>
        </authorList>
    </citation>
    <scope>NUCLEOTIDE SEQUENCE [LARGE SCALE GENOMIC DNA]</scope>
    <source>
        <strain evidence="1 2">CCMP1005</strain>
    </source>
</reference>
<organism evidence="1 2">
    <name type="scientific">Thalassiosira oceanica</name>
    <name type="common">Marine diatom</name>
    <dbReference type="NCBI Taxonomy" id="159749"/>
    <lineage>
        <taxon>Eukaryota</taxon>
        <taxon>Sar</taxon>
        <taxon>Stramenopiles</taxon>
        <taxon>Ochrophyta</taxon>
        <taxon>Bacillariophyta</taxon>
        <taxon>Coscinodiscophyceae</taxon>
        <taxon>Thalassiosirophycidae</taxon>
        <taxon>Thalassiosirales</taxon>
        <taxon>Thalassiosiraceae</taxon>
        <taxon>Thalassiosira</taxon>
    </lineage>
</organism>
<gene>
    <name evidence="1" type="ORF">THAOC_01656</name>
</gene>
<evidence type="ECO:0000313" key="1">
    <source>
        <dbReference type="EMBL" id="EJK76574.1"/>
    </source>
</evidence>
<comment type="caution">
    <text evidence="1">The sequence shown here is derived from an EMBL/GenBank/DDBJ whole genome shotgun (WGS) entry which is preliminary data.</text>
</comment>
<keyword evidence="2" id="KW-1185">Reference proteome</keyword>
<dbReference type="EMBL" id="AGNL01001985">
    <property type="protein sequence ID" value="EJK76574.1"/>
    <property type="molecule type" value="Genomic_DNA"/>
</dbReference>
<proteinExistence type="predicted"/>
<evidence type="ECO:0000313" key="2">
    <source>
        <dbReference type="Proteomes" id="UP000266841"/>
    </source>
</evidence>